<proteinExistence type="inferred from homology"/>
<dbReference type="RefSeq" id="WP_131154951.1">
    <property type="nucleotide sequence ID" value="NZ_CP036402.1"/>
</dbReference>
<dbReference type="AlphaFoldDB" id="A0A411YFA8"/>
<dbReference type="InterPro" id="IPR002539">
    <property type="entry name" value="MaoC-like_dom"/>
</dbReference>
<evidence type="ECO:0000313" key="3">
    <source>
        <dbReference type="EMBL" id="QBI19954.1"/>
    </source>
</evidence>
<evidence type="ECO:0000313" key="4">
    <source>
        <dbReference type="Proteomes" id="UP000291469"/>
    </source>
</evidence>
<dbReference type="EMBL" id="CP036402">
    <property type="protein sequence ID" value="QBI19954.1"/>
    <property type="molecule type" value="Genomic_DNA"/>
</dbReference>
<dbReference type="Gene3D" id="3.10.129.10">
    <property type="entry name" value="Hotdog Thioesterase"/>
    <property type="match status" value="1"/>
</dbReference>
<gene>
    <name evidence="3" type="ORF">ER308_10535</name>
</gene>
<feature type="domain" description="MaoC-like" evidence="2">
    <location>
        <begin position="14"/>
        <end position="71"/>
    </location>
</feature>
<accession>A0A411YFA8</accession>
<comment type="similarity">
    <text evidence="1">Belongs to the enoyl-CoA hydratase/isomerase family.</text>
</comment>
<evidence type="ECO:0000259" key="2">
    <source>
        <dbReference type="Pfam" id="PF01575"/>
    </source>
</evidence>
<dbReference type="InterPro" id="IPR029069">
    <property type="entry name" value="HotDog_dom_sf"/>
</dbReference>
<dbReference type="Pfam" id="PF01575">
    <property type="entry name" value="MaoC_dehydratas"/>
    <property type="match status" value="1"/>
</dbReference>
<dbReference type="SUPFAM" id="SSF54637">
    <property type="entry name" value="Thioesterase/thiol ester dehydrase-isomerase"/>
    <property type="match status" value="1"/>
</dbReference>
<sequence>MRIDLDLEDIETGDVYTSAGRTITGADLVGFAGLNGDFNPIHMDVTVAEYSPFGQRVVHGILGVAVATGLLGGLDVMVNNAGIQRGQGLERAVASHGWPARPRRTIEERR</sequence>
<protein>
    <recommendedName>
        <fullName evidence="2">MaoC-like domain-containing protein</fullName>
    </recommendedName>
</protein>
<name>A0A411YFA8_9ACTN</name>
<organism evidence="3 4">
    <name type="scientific">Egibacter rhizosphaerae</name>
    <dbReference type="NCBI Taxonomy" id="1670831"/>
    <lineage>
        <taxon>Bacteria</taxon>
        <taxon>Bacillati</taxon>
        <taxon>Actinomycetota</taxon>
        <taxon>Nitriliruptoria</taxon>
        <taxon>Egibacterales</taxon>
        <taxon>Egibacteraceae</taxon>
        <taxon>Egibacter</taxon>
    </lineage>
</organism>
<dbReference type="OrthoDB" id="9801735at2"/>
<evidence type="ECO:0000256" key="1">
    <source>
        <dbReference type="ARBA" id="ARBA00005254"/>
    </source>
</evidence>
<keyword evidence="4" id="KW-1185">Reference proteome</keyword>
<dbReference type="KEGG" id="erz:ER308_10535"/>
<dbReference type="Proteomes" id="UP000291469">
    <property type="component" value="Chromosome"/>
</dbReference>
<reference evidence="3 4" key="1">
    <citation type="submission" date="2019-01" db="EMBL/GenBank/DDBJ databases">
        <title>Egibacter rhizosphaerae EGI 80759T.</title>
        <authorList>
            <person name="Chen D.-D."/>
            <person name="Tian Y."/>
            <person name="Jiao J.-Y."/>
            <person name="Zhang X.-T."/>
            <person name="Zhang Y.-G."/>
            <person name="Zhang Y."/>
            <person name="Xiao M."/>
            <person name="Shu W.-S."/>
            <person name="Li W.-J."/>
        </authorList>
    </citation>
    <scope>NUCLEOTIDE SEQUENCE [LARGE SCALE GENOMIC DNA]</scope>
    <source>
        <strain evidence="3 4">EGI 80759</strain>
    </source>
</reference>